<feature type="region of interest" description="Disordered" evidence="1">
    <location>
        <begin position="81"/>
        <end position="141"/>
    </location>
</feature>
<accession>A0AAN7GCU3</accession>
<reference evidence="2 3" key="1">
    <citation type="journal article" date="2023" name="Hortic Res">
        <title>Pangenome of water caltrop reveals structural variations and asymmetric subgenome divergence after allopolyploidization.</title>
        <authorList>
            <person name="Zhang X."/>
            <person name="Chen Y."/>
            <person name="Wang L."/>
            <person name="Yuan Y."/>
            <person name="Fang M."/>
            <person name="Shi L."/>
            <person name="Lu R."/>
            <person name="Comes H.P."/>
            <person name="Ma Y."/>
            <person name="Chen Y."/>
            <person name="Huang G."/>
            <person name="Zhou Y."/>
            <person name="Zheng Z."/>
            <person name="Qiu Y."/>
        </authorList>
    </citation>
    <scope>NUCLEOTIDE SEQUENCE [LARGE SCALE GENOMIC DNA]</scope>
    <source>
        <tissue evidence="2">Roots</tissue>
    </source>
</reference>
<dbReference type="PANTHER" id="PTHR34956:SF2">
    <property type="entry name" value="OS05G0397300 PROTEIN"/>
    <property type="match status" value="1"/>
</dbReference>
<sequence>MEVALEMEDDLFFADLSKQISLLIAEEEDVVEEEEPVIAPYWDYASSLQGFTGSIYNPAAPSLVPVYHQINCPREIISKGTGVFIPKSSHPRRKTMQGKSNSSSRPHRQGSDHHYHHQSNGLTRSGPPQLPHKTPFHRQKF</sequence>
<gene>
    <name evidence="2" type="ORF">SAY87_001196</name>
</gene>
<proteinExistence type="predicted"/>
<evidence type="ECO:0000256" key="1">
    <source>
        <dbReference type="SAM" id="MobiDB-lite"/>
    </source>
</evidence>
<protein>
    <submittedName>
        <fullName evidence="2">Uncharacterized protein</fullName>
    </submittedName>
</protein>
<dbReference type="PANTHER" id="PTHR34956">
    <property type="entry name" value="OS05G0397300 PROTEIN"/>
    <property type="match status" value="1"/>
</dbReference>
<dbReference type="AlphaFoldDB" id="A0AAN7GCU3"/>
<name>A0AAN7GCU3_9MYRT</name>
<evidence type="ECO:0000313" key="2">
    <source>
        <dbReference type="EMBL" id="KAK4743195.1"/>
    </source>
</evidence>
<evidence type="ECO:0000313" key="3">
    <source>
        <dbReference type="Proteomes" id="UP001345219"/>
    </source>
</evidence>
<dbReference type="EMBL" id="JAXIOK010000023">
    <property type="protein sequence ID" value="KAK4743195.1"/>
    <property type="molecule type" value="Genomic_DNA"/>
</dbReference>
<dbReference type="Proteomes" id="UP001345219">
    <property type="component" value="Chromosome 1"/>
</dbReference>
<organism evidence="2 3">
    <name type="scientific">Trapa incisa</name>
    <dbReference type="NCBI Taxonomy" id="236973"/>
    <lineage>
        <taxon>Eukaryota</taxon>
        <taxon>Viridiplantae</taxon>
        <taxon>Streptophyta</taxon>
        <taxon>Embryophyta</taxon>
        <taxon>Tracheophyta</taxon>
        <taxon>Spermatophyta</taxon>
        <taxon>Magnoliopsida</taxon>
        <taxon>eudicotyledons</taxon>
        <taxon>Gunneridae</taxon>
        <taxon>Pentapetalae</taxon>
        <taxon>rosids</taxon>
        <taxon>malvids</taxon>
        <taxon>Myrtales</taxon>
        <taxon>Lythraceae</taxon>
        <taxon>Trapa</taxon>
    </lineage>
</organism>
<keyword evidence="3" id="KW-1185">Reference proteome</keyword>
<comment type="caution">
    <text evidence="2">The sequence shown here is derived from an EMBL/GenBank/DDBJ whole genome shotgun (WGS) entry which is preliminary data.</text>
</comment>